<feature type="transmembrane region" description="Helical" evidence="1">
    <location>
        <begin position="52"/>
        <end position="75"/>
    </location>
</feature>
<evidence type="ECO:0000313" key="4">
    <source>
        <dbReference type="Proteomes" id="UP000515873"/>
    </source>
</evidence>
<organism evidence="3 4">
    <name type="scientific">Dyella telluris</name>
    <dbReference type="NCBI Taxonomy" id="2763498"/>
    <lineage>
        <taxon>Bacteria</taxon>
        <taxon>Pseudomonadati</taxon>
        <taxon>Pseudomonadota</taxon>
        <taxon>Gammaproteobacteria</taxon>
        <taxon>Lysobacterales</taxon>
        <taxon>Rhodanobacteraceae</taxon>
        <taxon>Dyella</taxon>
    </lineage>
</organism>
<feature type="transmembrane region" description="Helical" evidence="1">
    <location>
        <begin position="12"/>
        <end position="31"/>
    </location>
</feature>
<dbReference type="AlphaFoldDB" id="A0A7G8QA99"/>
<keyword evidence="1" id="KW-1133">Transmembrane helix</keyword>
<dbReference type="Pfam" id="PF21742">
    <property type="entry name" value="DUF6868"/>
    <property type="match status" value="1"/>
</dbReference>
<sequence>MTIELLRNVLGWAGLFNLLLVTVWFSLFLGMHDRMYAWHRRWFRLSVETFDAIHYAGMAWAKIATWIFFILPYLALRIAS</sequence>
<evidence type="ECO:0000259" key="2">
    <source>
        <dbReference type="Pfam" id="PF21742"/>
    </source>
</evidence>
<dbReference type="Proteomes" id="UP000515873">
    <property type="component" value="Chromosome"/>
</dbReference>
<reference evidence="3 4" key="1">
    <citation type="submission" date="2020-08" db="EMBL/GenBank/DDBJ databases">
        <title>Dyella sp. G9 isolated from forest soil.</title>
        <authorList>
            <person name="Fu J."/>
            <person name="Qiu L."/>
        </authorList>
    </citation>
    <scope>NUCLEOTIDE SEQUENCE [LARGE SCALE GENOMIC DNA]</scope>
    <source>
        <strain evidence="3 4">G9</strain>
    </source>
</reference>
<dbReference type="KEGG" id="dtl:H8F01_05755"/>
<name>A0A7G8QA99_9GAMM</name>
<evidence type="ECO:0000256" key="1">
    <source>
        <dbReference type="SAM" id="Phobius"/>
    </source>
</evidence>
<protein>
    <recommendedName>
        <fullName evidence="2">DUF6868 domain-containing protein</fullName>
    </recommendedName>
</protein>
<proteinExistence type="predicted"/>
<keyword evidence="1" id="KW-0812">Transmembrane</keyword>
<keyword evidence="1" id="KW-0472">Membrane</keyword>
<evidence type="ECO:0000313" key="3">
    <source>
        <dbReference type="EMBL" id="QNK03707.1"/>
    </source>
</evidence>
<dbReference type="InterPro" id="IPR049220">
    <property type="entry name" value="DUF6868"/>
</dbReference>
<gene>
    <name evidence="3" type="ORF">H8F01_05755</name>
</gene>
<feature type="domain" description="DUF6868" evidence="2">
    <location>
        <begin position="1"/>
        <end position="79"/>
    </location>
</feature>
<dbReference type="EMBL" id="CP060412">
    <property type="protein sequence ID" value="QNK03707.1"/>
    <property type="molecule type" value="Genomic_DNA"/>
</dbReference>
<keyword evidence="4" id="KW-1185">Reference proteome</keyword>
<accession>A0A7G8QA99</accession>